<keyword evidence="3" id="KW-1185">Reference proteome</keyword>
<evidence type="ECO:0000256" key="1">
    <source>
        <dbReference type="SAM" id="Phobius"/>
    </source>
</evidence>
<dbReference type="EMBL" id="JABMIG020000489">
    <property type="protein sequence ID" value="KAL3776495.1"/>
    <property type="molecule type" value="Genomic_DNA"/>
</dbReference>
<feature type="transmembrane region" description="Helical" evidence="1">
    <location>
        <begin position="138"/>
        <end position="160"/>
    </location>
</feature>
<feature type="transmembrane region" description="Helical" evidence="1">
    <location>
        <begin position="107"/>
        <end position="126"/>
    </location>
</feature>
<evidence type="ECO:0000313" key="3">
    <source>
        <dbReference type="Proteomes" id="UP001516023"/>
    </source>
</evidence>
<dbReference type="Proteomes" id="UP001516023">
    <property type="component" value="Unassembled WGS sequence"/>
</dbReference>
<sequence>MVDTTPLIPTSSGSDSKQGHKIFCCCCDSKRAVQIFNILAIISVVIMMTLLSVNKYADVEVDVNGDPYADQELHELKANYRYYMIAYGVGLGVYLIVLCGASMYSPCLVSIAILYSLFNLANMIYFGVTQGQDEEGWIFGYIVWPIVWEMLYIYPHAVFISEINRGIMTPETYARERHSCCCV</sequence>
<name>A0ABD3NKR5_9STRA</name>
<accession>A0ABD3NKR5</accession>
<dbReference type="AlphaFoldDB" id="A0ABD3NKR5"/>
<protein>
    <submittedName>
        <fullName evidence="2">Uncharacterized protein</fullName>
    </submittedName>
</protein>
<feature type="transmembrane region" description="Helical" evidence="1">
    <location>
        <begin position="80"/>
        <end position="100"/>
    </location>
</feature>
<gene>
    <name evidence="2" type="ORF">HJC23_013238</name>
</gene>
<evidence type="ECO:0000313" key="2">
    <source>
        <dbReference type="EMBL" id="KAL3776495.1"/>
    </source>
</evidence>
<feature type="transmembrane region" description="Helical" evidence="1">
    <location>
        <begin position="35"/>
        <end position="53"/>
    </location>
</feature>
<reference evidence="2 3" key="1">
    <citation type="journal article" date="2020" name="G3 (Bethesda)">
        <title>Improved Reference Genome for Cyclotella cryptica CCMP332, a Model for Cell Wall Morphogenesis, Salinity Adaptation, and Lipid Production in Diatoms (Bacillariophyta).</title>
        <authorList>
            <person name="Roberts W.R."/>
            <person name="Downey K.M."/>
            <person name="Ruck E.C."/>
            <person name="Traller J.C."/>
            <person name="Alverson A.J."/>
        </authorList>
    </citation>
    <scope>NUCLEOTIDE SEQUENCE [LARGE SCALE GENOMIC DNA]</scope>
    <source>
        <strain evidence="2 3">CCMP332</strain>
    </source>
</reference>
<keyword evidence="1" id="KW-0812">Transmembrane</keyword>
<keyword evidence="1" id="KW-1133">Transmembrane helix</keyword>
<comment type="caution">
    <text evidence="2">The sequence shown here is derived from an EMBL/GenBank/DDBJ whole genome shotgun (WGS) entry which is preliminary data.</text>
</comment>
<organism evidence="2 3">
    <name type="scientific">Cyclotella cryptica</name>
    <dbReference type="NCBI Taxonomy" id="29204"/>
    <lineage>
        <taxon>Eukaryota</taxon>
        <taxon>Sar</taxon>
        <taxon>Stramenopiles</taxon>
        <taxon>Ochrophyta</taxon>
        <taxon>Bacillariophyta</taxon>
        <taxon>Coscinodiscophyceae</taxon>
        <taxon>Thalassiosirophycidae</taxon>
        <taxon>Stephanodiscales</taxon>
        <taxon>Stephanodiscaceae</taxon>
        <taxon>Cyclotella</taxon>
    </lineage>
</organism>
<proteinExistence type="predicted"/>
<keyword evidence="1" id="KW-0472">Membrane</keyword>